<feature type="transmembrane region" description="Helical" evidence="1">
    <location>
        <begin position="146"/>
        <end position="165"/>
    </location>
</feature>
<keyword evidence="1" id="KW-0812">Transmembrane</keyword>
<reference evidence="2" key="1">
    <citation type="journal article" date="2014" name="Int. J. Syst. Evol. Microbiol.">
        <title>Complete genome sequence of Corynebacterium casei LMG S-19264T (=DSM 44701T), isolated from a smear-ripened cheese.</title>
        <authorList>
            <consortium name="US DOE Joint Genome Institute (JGI-PGF)"/>
            <person name="Walter F."/>
            <person name="Albersmeier A."/>
            <person name="Kalinowski J."/>
            <person name="Ruckert C."/>
        </authorList>
    </citation>
    <scope>NUCLEOTIDE SEQUENCE</scope>
    <source>
        <strain evidence="2">JCM 3131</strain>
    </source>
</reference>
<dbReference type="AlphaFoldDB" id="A0A918BAN4"/>
<sequence length="287" mass="30422">MPSLGALPLVRPDTFTPDTCTRGPADWNPIASAGAMSAFCGVFAGFVFAGIVVVIGQKNPPGGDGHASRGLRLLLPSFFGLATASYLYALVAGEMVCLRSWTGQLLSGAILAADAVVVIAALAWLLPAYQRAGHHEIRFFRQLVHFTAQFSALMVTVASLGFNNAMLRRQAAPWSDALMWGSGVAVMATLTCCWLRPPPPYPPTGPRPAPPPARWRDETVLDRRVGHCAWTTLAVSGALAVGAGVLGGVPHEHWARMPRWLVYGLGEACLLLPGAVLATALRALPRP</sequence>
<proteinExistence type="predicted"/>
<keyword evidence="1" id="KW-0472">Membrane</keyword>
<accession>A0A918BAN4</accession>
<evidence type="ECO:0000313" key="2">
    <source>
        <dbReference type="EMBL" id="GGQ52819.1"/>
    </source>
</evidence>
<comment type="caution">
    <text evidence="2">The sequence shown here is derived from an EMBL/GenBank/DDBJ whole genome shotgun (WGS) entry which is preliminary data.</text>
</comment>
<feature type="transmembrane region" description="Helical" evidence="1">
    <location>
        <begin position="73"/>
        <end position="93"/>
    </location>
</feature>
<reference evidence="2" key="2">
    <citation type="submission" date="2020-09" db="EMBL/GenBank/DDBJ databases">
        <authorList>
            <person name="Sun Q."/>
            <person name="Ohkuma M."/>
        </authorList>
    </citation>
    <scope>NUCLEOTIDE SEQUENCE</scope>
    <source>
        <strain evidence="2">JCM 3131</strain>
    </source>
</reference>
<feature type="transmembrane region" description="Helical" evidence="1">
    <location>
        <begin position="30"/>
        <end position="53"/>
    </location>
</feature>
<name>A0A918BAN4_9ACTN</name>
<dbReference type="EMBL" id="BMQK01000003">
    <property type="protein sequence ID" value="GGQ52819.1"/>
    <property type="molecule type" value="Genomic_DNA"/>
</dbReference>
<organism evidence="2 3">
    <name type="scientific">Streptomyces ruber</name>
    <dbReference type="NCBI Taxonomy" id="83378"/>
    <lineage>
        <taxon>Bacteria</taxon>
        <taxon>Bacillati</taxon>
        <taxon>Actinomycetota</taxon>
        <taxon>Actinomycetes</taxon>
        <taxon>Kitasatosporales</taxon>
        <taxon>Streptomycetaceae</taxon>
        <taxon>Streptomyces</taxon>
    </lineage>
</organism>
<gene>
    <name evidence="2" type="ORF">GCM10010145_22910</name>
</gene>
<dbReference type="Proteomes" id="UP000620156">
    <property type="component" value="Unassembled WGS sequence"/>
</dbReference>
<feature type="transmembrane region" description="Helical" evidence="1">
    <location>
        <begin position="261"/>
        <end position="284"/>
    </location>
</feature>
<feature type="transmembrane region" description="Helical" evidence="1">
    <location>
        <begin position="105"/>
        <end position="126"/>
    </location>
</feature>
<feature type="transmembrane region" description="Helical" evidence="1">
    <location>
        <begin position="229"/>
        <end position="249"/>
    </location>
</feature>
<keyword evidence="3" id="KW-1185">Reference proteome</keyword>
<evidence type="ECO:0000313" key="3">
    <source>
        <dbReference type="Proteomes" id="UP000620156"/>
    </source>
</evidence>
<evidence type="ECO:0000256" key="1">
    <source>
        <dbReference type="SAM" id="Phobius"/>
    </source>
</evidence>
<keyword evidence="1" id="KW-1133">Transmembrane helix</keyword>
<protein>
    <submittedName>
        <fullName evidence="2">Uncharacterized protein</fullName>
    </submittedName>
</protein>